<dbReference type="SUPFAM" id="SSF52540">
    <property type="entry name" value="P-loop containing nucleoside triphosphate hydrolases"/>
    <property type="match status" value="1"/>
</dbReference>
<evidence type="ECO:0000256" key="2">
    <source>
        <dbReference type="ARBA" id="ARBA00022679"/>
    </source>
</evidence>
<evidence type="ECO:0000313" key="11">
    <source>
        <dbReference type="Proteomes" id="UP001152795"/>
    </source>
</evidence>
<dbReference type="EC" id="2.7.11.1" evidence="1"/>
<gene>
    <name evidence="10" type="ORF">PACLA_8A089445</name>
</gene>
<name>A0A7D9JED0_PARCT</name>
<evidence type="ECO:0000256" key="4">
    <source>
        <dbReference type="ARBA" id="ARBA00022741"/>
    </source>
</evidence>
<protein>
    <recommendedName>
        <fullName evidence="1">non-specific serine/threonine protein kinase</fullName>
        <ecNumber evidence="1">2.7.11.1</ecNumber>
    </recommendedName>
</protein>
<organism evidence="10 11">
    <name type="scientific">Paramuricea clavata</name>
    <name type="common">Red gorgonian</name>
    <name type="synonym">Violescent sea-whip</name>
    <dbReference type="NCBI Taxonomy" id="317549"/>
    <lineage>
        <taxon>Eukaryota</taxon>
        <taxon>Metazoa</taxon>
        <taxon>Cnidaria</taxon>
        <taxon>Anthozoa</taxon>
        <taxon>Octocorallia</taxon>
        <taxon>Malacalcyonacea</taxon>
        <taxon>Plexauridae</taxon>
        <taxon>Paramuricea</taxon>
    </lineage>
</organism>
<comment type="caution">
    <text evidence="10">The sequence shown here is derived from an EMBL/GenBank/DDBJ whole genome shotgun (WGS) entry which is preliminary data.</text>
</comment>
<dbReference type="GO" id="GO:0005524">
    <property type="term" value="F:ATP binding"/>
    <property type="evidence" value="ECO:0007669"/>
    <property type="project" value="UniProtKB-KW"/>
</dbReference>
<keyword evidence="5" id="KW-0418">Kinase</keyword>
<comment type="catalytic activity">
    <reaction evidence="8">
        <text>L-seryl-[protein] + ATP = O-phospho-L-seryl-[protein] + ADP + H(+)</text>
        <dbReference type="Rhea" id="RHEA:17989"/>
        <dbReference type="Rhea" id="RHEA-COMP:9863"/>
        <dbReference type="Rhea" id="RHEA-COMP:11604"/>
        <dbReference type="ChEBI" id="CHEBI:15378"/>
        <dbReference type="ChEBI" id="CHEBI:29999"/>
        <dbReference type="ChEBI" id="CHEBI:30616"/>
        <dbReference type="ChEBI" id="CHEBI:83421"/>
        <dbReference type="ChEBI" id="CHEBI:456216"/>
        <dbReference type="EC" id="2.7.11.1"/>
    </reaction>
</comment>
<evidence type="ECO:0000256" key="7">
    <source>
        <dbReference type="ARBA" id="ARBA00047899"/>
    </source>
</evidence>
<dbReference type="Pfam" id="PF08477">
    <property type="entry name" value="Roc"/>
    <property type="match status" value="1"/>
</dbReference>
<feature type="non-terminal residue" evidence="10">
    <location>
        <position position="678"/>
    </location>
</feature>
<dbReference type="Pfam" id="PF16095">
    <property type="entry name" value="COR-A"/>
    <property type="match status" value="1"/>
</dbReference>
<evidence type="ECO:0000259" key="9">
    <source>
        <dbReference type="PROSITE" id="PS51424"/>
    </source>
</evidence>
<keyword evidence="4" id="KW-0547">Nucleotide-binding</keyword>
<comment type="catalytic activity">
    <reaction evidence="7">
        <text>L-threonyl-[protein] + ATP = O-phospho-L-threonyl-[protein] + ADP + H(+)</text>
        <dbReference type="Rhea" id="RHEA:46608"/>
        <dbReference type="Rhea" id="RHEA-COMP:11060"/>
        <dbReference type="Rhea" id="RHEA-COMP:11605"/>
        <dbReference type="ChEBI" id="CHEBI:15378"/>
        <dbReference type="ChEBI" id="CHEBI:30013"/>
        <dbReference type="ChEBI" id="CHEBI:30616"/>
        <dbReference type="ChEBI" id="CHEBI:61977"/>
        <dbReference type="ChEBI" id="CHEBI:456216"/>
        <dbReference type="EC" id="2.7.11.1"/>
    </reaction>
</comment>
<dbReference type="AlphaFoldDB" id="A0A7D9JED0"/>
<dbReference type="PROSITE" id="PS51424">
    <property type="entry name" value="ROC"/>
    <property type="match status" value="1"/>
</dbReference>
<dbReference type="InterPro" id="IPR027417">
    <property type="entry name" value="P-loop_NTPase"/>
</dbReference>
<dbReference type="PANTHER" id="PTHR47679">
    <property type="entry name" value="PROTEIN TORNADO 1"/>
    <property type="match status" value="1"/>
</dbReference>
<keyword evidence="6" id="KW-0067">ATP-binding</keyword>
<evidence type="ECO:0000256" key="5">
    <source>
        <dbReference type="ARBA" id="ARBA00022777"/>
    </source>
</evidence>
<feature type="domain" description="Roc" evidence="9">
    <location>
        <begin position="89"/>
        <end position="388"/>
    </location>
</feature>
<evidence type="ECO:0000256" key="8">
    <source>
        <dbReference type="ARBA" id="ARBA00048679"/>
    </source>
</evidence>
<dbReference type="PANTHER" id="PTHR47679:SF2">
    <property type="entry name" value="C-TERMINAL OF ROC (COR) DOMAIN-CONTAINING PROTEIN"/>
    <property type="match status" value="1"/>
</dbReference>
<dbReference type="InterPro" id="IPR032171">
    <property type="entry name" value="COR-A"/>
</dbReference>
<keyword evidence="3" id="KW-0677">Repeat</keyword>
<dbReference type="Proteomes" id="UP001152795">
    <property type="component" value="Unassembled WGS sequence"/>
</dbReference>
<evidence type="ECO:0000256" key="6">
    <source>
        <dbReference type="ARBA" id="ARBA00022840"/>
    </source>
</evidence>
<evidence type="ECO:0000256" key="1">
    <source>
        <dbReference type="ARBA" id="ARBA00012513"/>
    </source>
</evidence>
<sequence>MDDHDTTNQEILGTETLVESQDMETNSKGNLTKISLKYDDETQQELVGTNTIITESRDIEKVSSEMLPYEILARGEDGVNAFKTAVAEGTARASRLKVMVVGEKGAGKTSLKRSLCGEPFIHTHEKTRGVQTASTNEPIIQSTKLDESWKHADPDVSHYDELIARNVCTKLREKLRKGNLPGLPSSSGESDLKKILERLAVTTFPGLLTPSRPVPGSQDHVSHVVTETSVTIDDSPRKYPATLVAKKLSCATTQLSSVKKIIWDFAGHQLYEPMHHVFMNSTSLYLVVFNLLKMYKAPEKSMCEIHYWLNSIASHTSSSTPVMLVGTHKAEIDSEFLEKAKEYCEKKFAQMFGKRLVRSLDGDILFAVENSDNHDDERSGISKLKKAIANDAFDPRSFWFVNQELPLKWLHCEEEIIEHQKNPDCKKCLNISEVKSFLENKCKTTFDDSEFNSMLTFFHDSGLILLPGVMYDVDDESTGKDLVILYPQYLVDIMTCIHEVPNDRDFKRQFSSELHKLKHDGRVACELLEQVWKDKTEQVDVLLELLSKFNLLHPLHYESEGEAEETAGQTVVVTPTKEFIIPCMLKEKSNESFSKRWLKKCGELKGMAETEHQFVFDFGCFLPPPLFDYFLVHVYRHSCKTNGMIPILQRRGGIFSFSNKFLFCTRLVLKDCQIWVRA</sequence>
<evidence type="ECO:0000313" key="10">
    <source>
        <dbReference type="EMBL" id="CAB4027617.1"/>
    </source>
</evidence>
<keyword evidence="11" id="KW-1185">Reference proteome</keyword>
<dbReference type="OrthoDB" id="5953486at2759"/>
<dbReference type="Gene3D" id="3.40.50.300">
    <property type="entry name" value="P-loop containing nucleotide triphosphate hydrolases"/>
    <property type="match status" value="2"/>
</dbReference>
<dbReference type="InterPro" id="IPR020859">
    <property type="entry name" value="ROC"/>
</dbReference>
<dbReference type="GO" id="GO:0016301">
    <property type="term" value="F:kinase activity"/>
    <property type="evidence" value="ECO:0007669"/>
    <property type="project" value="UniProtKB-KW"/>
</dbReference>
<proteinExistence type="predicted"/>
<accession>A0A7D9JED0</accession>
<dbReference type="EMBL" id="CACRXK020014908">
    <property type="protein sequence ID" value="CAB4027617.1"/>
    <property type="molecule type" value="Genomic_DNA"/>
</dbReference>
<evidence type="ECO:0000256" key="3">
    <source>
        <dbReference type="ARBA" id="ARBA00022737"/>
    </source>
</evidence>
<keyword evidence="2" id="KW-0808">Transferase</keyword>
<reference evidence="10" key="1">
    <citation type="submission" date="2020-04" db="EMBL/GenBank/DDBJ databases">
        <authorList>
            <person name="Alioto T."/>
            <person name="Alioto T."/>
            <person name="Gomez Garrido J."/>
        </authorList>
    </citation>
    <scope>NUCLEOTIDE SEQUENCE</scope>
    <source>
        <strain evidence="10">A484AB</strain>
    </source>
</reference>